<protein>
    <recommendedName>
        <fullName evidence="2">HECT-type E3 ubiquitin transferase</fullName>
        <ecNumber evidence="2">2.3.2.26</ecNumber>
    </recommendedName>
</protein>
<evidence type="ECO:0000256" key="5">
    <source>
        <dbReference type="PROSITE-ProRule" id="PRU00104"/>
    </source>
</evidence>
<reference evidence="7 8" key="1">
    <citation type="submission" date="2022-11" db="EMBL/GenBank/DDBJ databases">
        <title>Whole genome sequence of Eschrichtius robustus ER-17-0199.</title>
        <authorList>
            <person name="Bruniche-Olsen A."/>
            <person name="Black A.N."/>
            <person name="Fields C.J."/>
            <person name="Walden K."/>
            <person name="Dewoody J.A."/>
        </authorList>
    </citation>
    <scope>NUCLEOTIDE SEQUENCE [LARGE SCALE GENOMIC DNA]</scope>
    <source>
        <strain evidence="7">ER-17-0199</strain>
        <tissue evidence="7">Blubber</tissue>
    </source>
</reference>
<dbReference type="InterPro" id="IPR035983">
    <property type="entry name" value="Hect_E3_ubiquitin_ligase"/>
</dbReference>
<keyword evidence="4 5" id="KW-0833">Ubl conjugation pathway</keyword>
<evidence type="ECO:0000313" key="8">
    <source>
        <dbReference type="Proteomes" id="UP001159641"/>
    </source>
</evidence>
<evidence type="ECO:0000256" key="1">
    <source>
        <dbReference type="ARBA" id="ARBA00000885"/>
    </source>
</evidence>
<name>A0AB34G8N0_ESCRO</name>
<evidence type="ECO:0000313" key="7">
    <source>
        <dbReference type="EMBL" id="KAJ8775813.1"/>
    </source>
</evidence>
<comment type="caution">
    <text evidence="7">The sequence shown here is derived from an EMBL/GenBank/DDBJ whole genome shotgun (WGS) entry which is preliminary data.</text>
</comment>
<dbReference type="InterPro" id="IPR000569">
    <property type="entry name" value="HECT_dom"/>
</dbReference>
<dbReference type="GO" id="GO:0000209">
    <property type="term" value="P:protein polyubiquitination"/>
    <property type="evidence" value="ECO:0007669"/>
    <property type="project" value="InterPro"/>
</dbReference>
<evidence type="ECO:0000256" key="3">
    <source>
        <dbReference type="ARBA" id="ARBA00022679"/>
    </source>
</evidence>
<sequence>MPDGIGAAAAGKPQSRRCVCLGRLSSPSWPAGPALLDCACGPELYPAFCIHNGGSDLERLPTASTCMNLLKLPEFQDEALLRSKLLYAIECAAGFELS</sequence>
<dbReference type="EMBL" id="JAIQCJ010002567">
    <property type="protein sequence ID" value="KAJ8775813.1"/>
    <property type="molecule type" value="Genomic_DNA"/>
</dbReference>
<dbReference type="GO" id="GO:0061630">
    <property type="term" value="F:ubiquitin protein ligase activity"/>
    <property type="evidence" value="ECO:0007669"/>
    <property type="project" value="UniProtKB-EC"/>
</dbReference>
<evidence type="ECO:0000256" key="4">
    <source>
        <dbReference type="ARBA" id="ARBA00022786"/>
    </source>
</evidence>
<dbReference type="EC" id="2.3.2.26" evidence="2"/>
<accession>A0AB34G8N0</accession>
<dbReference type="Gene3D" id="3.30.2410.10">
    <property type="entry name" value="Hect, E3 ligase catalytic domain"/>
    <property type="match status" value="1"/>
</dbReference>
<organism evidence="7 8">
    <name type="scientific">Eschrichtius robustus</name>
    <name type="common">California gray whale</name>
    <name type="synonym">Eschrichtius gibbosus</name>
    <dbReference type="NCBI Taxonomy" id="9764"/>
    <lineage>
        <taxon>Eukaryota</taxon>
        <taxon>Metazoa</taxon>
        <taxon>Chordata</taxon>
        <taxon>Craniata</taxon>
        <taxon>Vertebrata</taxon>
        <taxon>Euteleostomi</taxon>
        <taxon>Mammalia</taxon>
        <taxon>Eutheria</taxon>
        <taxon>Laurasiatheria</taxon>
        <taxon>Artiodactyla</taxon>
        <taxon>Whippomorpha</taxon>
        <taxon>Cetacea</taxon>
        <taxon>Mysticeti</taxon>
        <taxon>Eschrichtiidae</taxon>
        <taxon>Eschrichtius</taxon>
    </lineage>
</organism>
<comment type="catalytic activity">
    <reaction evidence="1">
        <text>S-ubiquitinyl-[E2 ubiquitin-conjugating enzyme]-L-cysteine + [acceptor protein]-L-lysine = [E2 ubiquitin-conjugating enzyme]-L-cysteine + N(6)-ubiquitinyl-[acceptor protein]-L-lysine.</text>
        <dbReference type="EC" id="2.3.2.26"/>
    </reaction>
</comment>
<gene>
    <name evidence="7" type="ORF">J1605_016040</name>
</gene>
<dbReference type="PROSITE" id="PS50237">
    <property type="entry name" value="HECT"/>
    <property type="match status" value="1"/>
</dbReference>
<dbReference type="Proteomes" id="UP001159641">
    <property type="component" value="Unassembled WGS sequence"/>
</dbReference>
<dbReference type="InterPro" id="IPR044611">
    <property type="entry name" value="E3A/B/C-like"/>
</dbReference>
<dbReference type="PANTHER" id="PTHR45700">
    <property type="entry name" value="UBIQUITIN-PROTEIN LIGASE E3C"/>
    <property type="match status" value="1"/>
</dbReference>
<feature type="active site" description="Glycyl thioester intermediate" evidence="5">
    <location>
        <position position="66"/>
    </location>
</feature>
<feature type="domain" description="HECT" evidence="6">
    <location>
        <begin position="25"/>
        <end position="98"/>
    </location>
</feature>
<dbReference type="AlphaFoldDB" id="A0AB34G8N0"/>
<dbReference type="GO" id="GO:0006511">
    <property type="term" value="P:ubiquitin-dependent protein catabolic process"/>
    <property type="evidence" value="ECO:0007669"/>
    <property type="project" value="TreeGrafter"/>
</dbReference>
<proteinExistence type="predicted"/>
<dbReference type="PANTHER" id="PTHR45700:SF2">
    <property type="entry name" value="UBIQUITIN-PROTEIN LIGASE E3C"/>
    <property type="match status" value="1"/>
</dbReference>
<dbReference type="Pfam" id="PF00632">
    <property type="entry name" value="HECT"/>
    <property type="match status" value="1"/>
</dbReference>
<keyword evidence="3" id="KW-0808">Transferase</keyword>
<dbReference type="SUPFAM" id="SSF56204">
    <property type="entry name" value="Hect, E3 ligase catalytic domain"/>
    <property type="match status" value="1"/>
</dbReference>
<evidence type="ECO:0000256" key="2">
    <source>
        <dbReference type="ARBA" id="ARBA00012485"/>
    </source>
</evidence>
<keyword evidence="8" id="KW-1185">Reference proteome</keyword>
<evidence type="ECO:0000259" key="6">
    <source>
        <dbReference type="PROSITE" id="PS50237"/>
    </source>
</evidence>